<keyword evidence="2" id="KW-0547">Nucleotide-binding</keyword>
<keyword evidence="3" id="KW-0418">Kinase</keyword>
<evidence type="ECO:0000313" key="6">
    <source>
        <dbReference type="Proteomes" id="UP000244384"/>
    </source>
</evidence>
<evidence type="ECO:0000313" key="5">
    <source>
        <dbReference type="EMBL" id="AWB93930.1"/>
    </source>
</evidence>
<evidence type="ECO:0000256" key="3">
    <source>
        <dbReference type="ARBA" id="ARBA00022777"/>
    </source>
</evidence>
<protein>
    <submittedName>
        <fullName evidence="5">Uncharacterized protein</fullName>
    </submittedName>
</protein>
<evidence type="ECO:0000256" key="2">
    <source>
        <dbReference type="ARBA" id="ARBA00022741"/>
    </source>
</evidence>
<dbReference type="NCBIfam" id="NF047744">
    <property type="entry name" value="CG0192_rel"/>
    <property type="match status" value="1"/>
</dbReference>
<keyword evidence="1" id="KW-0808">Transferase</keyword>
<dbReference type="OrthoDB" id="3787729at2"/>
<keyword evidence="6" id="KW-1185">Reference proteome</keyword>
<reference evidence="6" key="1">
    <citation type="submission" date="2018-01" db="EMBL/GenBank/DDBJ databases">
        <authorList>
            <person name="Li J."/>
        </authorList>
    </citation>
    <scope>NUCLEOTIDE SEQUENCE [LARGE SCALE GENOMIC DNA]</scope>
    <source>
        <strain evidence="6">592</strain>
    </source>
</reference>
<dbReference type="GO" id="GO:0016301">
    <property type="term" value="F:kinase activity"/>
    <property type="evidence" value="ECO:0007669"/>
    <property type="project" value="UniProtKB-KW"/>
</dbReference>
<dbReference type="InterPro" id="IPR040999">
    <property type="entry name" value="Mak_N_cap"/>
</dbReference>
<sequence>MALLHAADARPTKIELIRAWVPTQPWFDGDDQLEPLGAYRFDDPDGEVGIETHLVCAGGEGPLLQVPLTYRAEPLAGAEEFLVGTLEHSMLGKRWVYDACGDPVYAAAIVETILTGGTQAELERQLPDGSLEPVEPSVRVTGGGSSAEIEPVGLVDVRDADGSTIIVTSVAEVEVLRVVGGAWAMGGETLTGTWAGHDEPVLLAVAR</sequence>
<proteinExistence type="predicted"/>
<dbReference type="GO" id="GO:0005524">
    <property type="term" value="F:ATP binding"/>
    <property type="evidence" value="ECO:0007669"/>
    <property type="project" value="UniProtKB-KW"/>
</dbReference>
<name>A0A2S0WRK4_9ACTN</name>
<evidence type="ECO:0000256" key="4">
    <source>
        <dbReference type="ARBA" id="ARBA00022840"/>
    </source>
</evidence>
<dbReference type="RefSeq" id="WP_108580642.1">
    <property type="nucleotide sequence ID" value="NZ_CP026952.1"/>
</dbReference>
<accession>A0A5F2ENP9</accession>
<accession>A0A2S0WRK4</accession>
<gene>
    <name evidence="5" type="ORF">C3E78_17900</name>
</gene>
<dbReference type="KEGG" id="aez:C3E78_17900"/>
<dbReference type="AlphaFoldDB" id="A0A2S0WRK4"/>
<dbReference type="EMBL" id="CP026952">
    <property type="protein sequence ID" value="AWB93930.1"/>
    <property type="molecule type" value="Genomic_DNA"/>
</dbReference>
<dbReference type="Proteomes" id="UP000244384">
    <property type="component" value="Chromosome"/>
</dbReference>
<evidence type="ECO:0000256" key="1">
    <source>
        <dbReference type="ARBA" id="ARBA00022679"/>
    </source>
</evidence>
<dbReference type="Pfam" id="PF18085">
    <property type="entry name" value="Mak_N_cap"/>
    <property type="match status" value="1"/>
</dbReference>
<keyword evidence="4" id="KW-0067">ATP-binding</keyword>
<organism evidence="5 6">
    <name type="scientific">Aeromicrobium chenweiae</name>
    <dbReference type="NCBI Taxonomy" id="2079793"/>
    <lineage>
        <taxon>Bacteria</taxon>
        <taxon>Bacillati</taxon>
        <taxon>Actinomycetota</taxon>
        <taxon>Actinomycetes</taxon>
        <taxon>Propionibacteriales</taxon>
        <taxon>Nocardioidaceae</taxon>
        <taxon>Aeromicrobium</taxon>
    </lineage>
</organism>